<evidence type="ECO:0000256" key="5">
    <source>
        <dbReference type="ARBA" id="ARBA00009280"/>
    </source>
</evidence>
<dbReference type="InterPro" id="IPR046349">
    <property type="entry name" value="C1-like_sf"/>
</dbReference>
<dbReference type="InterPro" id="IPR017438">
    <property type="entry name" value="ATP-NAD_kinase_N"/>
</dbReference>
<dbReference type="SUPFAM" id="SSF46934">
    <property type="entry name" value="UBA-like"/>
    <property type="match status" value="1"/>
</dbReference>
<dbReference type="InterPro" id="IPR009060">
    <property type="entry name" value="UBA-like_sf"/>
</dbReference>
<dbReference type="SMART" id="SM00454">
    <property type="entry name" value="SAM"/>
    <property type="match status" value="1"/>
</dbReference>
<dbReference type="Gene3D" id="1.10.8.10">
    <property type="entry name" value="DNA helicase RuvA subunit, C-terminal domain"/>
    <property type="match status" value="1"/>
</dbReference>
<dbReference type="GO" id="GO:0007200">
    <property type="term" value="P:phospholipase C-activating G protein-coupled receptor signaling pathway"/>
    <property type="evidence" value="ECO:0007669"/>
    <property type="project" value="InterPro"/>
</dbReference>
<keyword evidence="26" id="KW-1185">Reference proteome</keyword>
<evidence type="ECO:0000259" key="23">
    <source>
        <dbReference type="PROSITE" id="PS50146"/>
    </source>
</evidence>
<evidence type="ECO:0000256" key="19">
    <source>
        <dbReference type="SAM" id="MobiDB-lite"/>
    </source>
</evidence>
<evidence type="ECO:0000259" key="22">
    <source>
        <dbReference type="PROSITE" id="PS50105"/>
    </source>
</evidence>
<evidence type="ECO:0000256" key="17">
    <source>
        <dbReference type="ARBA" id="ARBA00059219"/>
    </source>
</evidence>
<keyword evidence="16" id="KW-0539">Nucleus</keyword>
<keyword evidence="9" id="KW-0677">Repeat</keyword>
<dbReference type="SMART" id="SM00109">
    <property type="entry name" value="C1"/>
    <property type="match status" value="2"/>
</dbReference>
<keyword evidence="15 18" id="KW-0067">ATP-binding</keyword>
<keyword evidence="14" id="KW-0862">Zinc</keyword>
<evidence type="ECO:0000256" key="13">
    <source>
        <dbReference type="ARBA" id="ARBA00022786"/>
    </source>
</evidence>
<evidence type="ECO:0000256" key="2">
    <source>
        <dbReference type="ARBA" id="ARBA00002064"/>
    </source>
</evidence>
<evidence type="ECO:0000259" key="21">
    <source>
        <dbReference type="PROSITE" id="PS50081"/>
    </source>
</evidence>
<evidence type="ECO:0000256" key="1">
    <source>
        <dbReference type="ARBA" id="ARBA00001383"/>
    </source>
</evidence>
<protein>
    <recommendedName>
        <fullName evidence="18">Diacylglycerol kinase</fullName>
        <shortName evidence="18">DAG kinase</shortName>
        <ecNumber evidence="18">2.7.1.107</ecNumber>
    </recommendedName>
</protein>
<dbReference type="CDD" id="cd20800">
    <property type="entry name" value="C1_DGK_typeII_rpt1"/>
    <property type="match status" value="1"/>
</dbReference>
<keyword evidence="7 18" id="KW-0808">Transferase</keyword>
<dbReference type="Gene3D" id="1.10.238.200">
    <property type="entry name" value="Cullin, PONY binding domain"/>
    <property type="match status" value="1"/>
</dbReference>
<dbReference type="SMART" id="SM00046">
    <property type="entry name" value="DAGKc"/>
    <property type="match status" value="1"/>
</dbReference>
<keyword evidence="8" id="KW-0479">Metal-binding</keyword>
<keyword evidence="10 18" id="KW-0547">Nucleotide-binding</keyword>
<accession>A0A8J6H5G3</accession>
<dbReference type="PROSITE" id="PS00479">
    <property type="entry name" value="ZF_DAG_PE_1"/>
    <property type="match status" value="1"/>
</dbReference>
<comment type="catalytic activity">
    <reaction evidence="1 18">
        <text>a 1,2-diacyl-sn-glycerol + ATP = a 1,2-diacyl-sn-glycero-3-phosphate + ADP + H(+)</text>
        <dbReference type="Rhea" id="RHEA:10272"/>
        <dbReference type="ChEBI" id="CHEBI:15378"/>
        <dbReference type="ChEBI" id="CHEBI:17815"/>
        <dbReference type="ChEBI" id="CHEBI:30616"/>
        <dbReference type="ChEBI" id="CHEBI:58608"/>
        <dbReference type="ChEBI" id="CHEBI:456216"/>
        <dbReference type="EC" id="2.7.1.107"/>
    </reaction>
</comment>
<feature type="compositionally biased region" description="Basic and acidic residues" evidence="19">
    <location>
        <begin position="677"/>
        <end position="690"/>
    </location>
</feature>
<dbReference type="InterPro" id="IPR042460">
    <property type="entry name" value="DCN1-like_PONY"/>
</dbReference>
<gene>
    <name evidence="25" type="ORF">GEV33_010559</name>
</gene>
<name>A0A8J6H5G3_TENMO</name>
<evidence type="ECO:0000256" key="14">
    <source>
        <dbReference type="ARBA" id="ARBA00022833"/>
    </source>
</evidence>
<dbReference type="FunFam" id="2.60.200.40:FF:000001">
    <property type="entry name" value="Diacylglycerol kinase"/>
    <property type="match status" value="1"/>
</dbReference>
<dbReference type="Proteomes" id="UP000719412">
    <property type="component" value="Unassembled WGS sequence"/>
</dbReference>
<evidence type="ECO:0000256" key="12">
    <source>
        <dbReference type="ARBA" id="ARBA00022777"/>
    </source>
</evidence>
<dbReference type="InterPro" id="IPR002219">
    <property type="entry name" value="PKC_DAG/PE"/>
</dbReference>
<dbReference type="InterPro" id="IPR001849">
    <property type="entry name" value="PH_domain"/>
</dbReference>
<evidence type="ECO:0000256" key="15">
    <source>
        <dbReference type="ARBA" id="ARBA00022840"/>
    </source>
</evidence>
<dbReference type="GO" id="GO:0005737">
    <property type="term" value="C:cytoplasm"/>
    <property type="evidence" value="ECO:0007669"/>
    <property type="project" value="UniProtKB-SubCell"/>
</dbReference>
<dbReference type="FunFam" id="1.10.8.10:FF:000021">
    <property type="entry name" value="DCN1-like protein"/>
    <property type="match status" value="1"/>
</dbReference>
<evidence type="ECO:0000256" key="10">
    <source>
        <dbReference type="ARBA" id="ARBA00022741"/>
    </source>
</evidence>
<dbReference type="Pfam" id="PF22944">
    <property type="entry name" value="DGKD_4H"/>
    <property type="match status" value="1"/>
</dbReference>
<dbReference type="InterPro" id="IPR054474">
    <property type="entry name" value="DGKD_4H"/>
</dbReference>
<feature type="domain" description="SAM" evidence="22">
    <location>
        <begin position="1584"/>
        <end position="1629"/>
    </location>
</feature>
<feature type="compositionally biased region" description="Basic residues" evidence="19">
    <location>
        <begin position="1345"/>
        <end position="1359"/>
    </location>
</feature>
<dbReference type="Pfam" id="PF00781">
    <property type="entry name" value="DAGK_cat"/>
    <property type="match status" value="1"/>
</dbReference>
<evidence type="ECO:0000256" key="6">
    <source>
        <dbReference type="ARBA" id="ARBA00022490"/>
    </source>
</evidence>
<dbReference type="FunFam" id="3.40.50.10330:FF:000001">
    <property type="entry name" value="Diacylglycerol kinase"/>
    <property type="match status" value="1"/>
</dbReference>
<proteinExistence type="inferred from homology"/>
<dbReference type="FunFam" id="1.10.238.10:FF:000030">
    <property type="entry name" value="DCN1-like protein"/>
    <property type="match status" value="1"/>
</dbReference>
<evidence type="ECO:0000256" key="18">
    <source>
        <dbReference type="RuleBase" id="RU361128"/>
    </source>
</evidence>
<evidence type="ECO:0000256" key="3">
    <source>
        <dbReference type="ARBA" id="ARBA00004123"/>
    </source>
</evidence>
<evidence type="ECO:0000313" key="25">
    <source>
        <dbReference type="EMBL" id="KAH0812230.1"/>
    </source>
</evidence>
<dbReference type="FunFam" id="1.10.238.200:FF:000001">
    <property type="entry name" value="DCN1-like protein"/>
    <property type="match status" value="1"/>
</dbReference>
<comment type="subcellular location">
    <subcellularLocation>
        <location evidence="4">Cytoplasm</location>
    </subcellularLocation>
    <subcellularLocation>
        <location evidence="3">Nucleus</location>
    </subcellularLocation>
</comment>
<evidence type="ECO:0000259" key="24">
    <source>
        <dbReference type="PROSITE" id="PS51229"/>
    </source>
</evidence>
<keyword evidence="12 18" id="KW-0418">Kinase</keyword>
<evidence type="ECO:0000256" key="7">
    <source>
        <dbReference type="ARBA" id="ARBA00022679"/>
    </source>
</evidence>
<dbReference type="PROSITE" id="PS51229">
    <property type="entry name" value="DCUN1"/>
    <property type="match status" value="1"/>
</dbReference>
<dbReference type="PROSITE" id="PS50146">
    <property type="entry name" value="DAGK"/>
    <property type="match status" value="1"/>
</dbReference>
<dbReference type="SUPFAM" id="SSF111331">
    <property type="entry name" value="NAD kinase/diacylglycerol kinase-like"/>
    <property type="match status" value="2"/>
</dbReference>
<dbReference type="InterPro" id="IPR001660">
    <property type="entry name" value="SAM"/>
</dbReference>
<dbReference type="Gene3D" id="1.10.238.10">
    <property type="entry name" value="EF-hand"/>
    <property type="match status" value="1"/>
</dbReference>
<reference evidence="25" key="1">
    <citation type="journal article" date="2020" name="J Insects Food Feed">
        <title>The yellow mealworm (Tenebrio molitor) genome: a resource for the emerging insects as food and feed industry.</title>
        <authorList>
            <person name="Eriksson T."/>
            <person name="Andere A."/>
            <person name="Kelstrup H."/>
            <person name="Emery V."/>
            <person name="Picard C."/>
        </authorList>
    </citation>
    <scope>NUCLEOTIDE SEQUENCE</scope>
    <source>
        <strain evidence="25">Stoneville</strain>
        <tissue evidence="25">Whole head</tissue>
    </source>
</reference>
<feature type="compositionally biased region" description="Basic and acidic residues" evidence="19">
    <location>
        <begin position="927"/>
        <end position="950"/>
    </location>
</feature>
<reference evidence="25" key="2">
    <citation type="submission" date="2021-08" db="EMBL/GenBank/DDBJ databases">
        <authorList>
            <person name="Eriksson T."/>
        </authorList>
    </citation>
    <scope>NUCLEOTIDE SEQUENCE</scope>
    <source>
        <strain evidence="25">Stoneville</strain>
        <tissue evidence="25">Whole head</tissue>
    </source>
</reference>
<dbReference type="GO" id="GO:0005634">
    <property type="term" value="C:nucleus"/>
    <property type="evidence" value="ECO:0007669"/>
    <property type="project" value="UniProtKB-SubCell"/>
</dbReference>
<feature type="domain" description="DCUN1" evidence="24">
    <location>
        <begin position="1687"/>
        <end position="1875"/>
    </location>
</feature>
<feature type="domain" description="Phorbol-ester/DAG-type" evidence="21">
    <location>
        <begin position="62"/>
        <end position="112"/>
    </location>
</feature>
<dbReference type="SUPFAM" id="SSF50729">
    <property type="entry name" value="PH domain-like"/>
    <property type="match status" value="1"/>
</dbReference>
<dbReference type="Gene3D" id="3.30.60.20">
    <property type="match status" value="2"/>
</dbReference>
<evidence type="ECO:0000256" key="8">
    <source>
        <dbReference type="ARBA" id="ARBA00022723"/>
    </source>
</evidence>
<dbReference type="InterPro" id="IPR000756">
    <property type="entry name" value="Diacylglycerol_kin_accessory"/>
</dbReference>
<dbReference type="GO" id="GO:0008270">
    <property type="term" value="F:zinc ion binding"/>
    <property type="evidence" value="ECO:0007669"/>
    <property type="project" value="UniProtKB-KW"/>
</dbReference>
<comment type="function">
    <text evidence="2">Phosphorylates diacylglycerol (DAG) to generate phosphatidic acid (PA).</text>
</comment>
<feature type="domain" description="PH" evidence="20">
    <location>
        <begin position="1"/>
        <end position="47"/>
    </location>
</feature>
<comment type="caution">
    <text evidence="25">The sequence shown here is derived from an EMBL/GenBank/DDBJ whole genome shotgun (WGS) entry which is preliminary data.</text>
</comment>
<dbReference type="PROSITE" id="PS50081">
    <property type="entry name" value="ZF_DAG_PE_2"/>
    <property type="match status" value="1"/>
</dbReference>
<dbReference type="Gene3D" id="3.40.50.10330">
    <property type="entry name" value="Probable inorganic polyphosphate/atp-NAD kinase, domain 1"/>
    <property type="match status" value="1"/>
</dbReference>
<dbReference type="FunFam" id="3.30.60.20:FF:000029">
    <property type="entry name" value="Diacylglycerol kinase"/>
    <property type="match status" value="1"/>
</dbReference>
<dbReference type="InterPro" id="IPR013761">
    <property type="entry name" value="SAM/pointed_sf"/>
</dbReference>
<dbReference type="PANTHER" id="PTHR11255">
    <property type="entry name" value="DIACYLGLYCEROL KINASE"/>
    <property type="match status" value="1"/>
</dbReference>
<organism evidence="25 26">
    <name type="scientific">Tenebrio molitor</name>
    <name type="common">Yellow mealworm beetle</name>
    <dbReference type="NCBI Taxonomy" id="7067"/>
    <lineage>
        <taxon>Eukaryota</taxon>
        <taxon>Metazoa</taxon>
        <taxon>Ecdysozoa</taxon>
        <taxon>Arthropoda</taxon>
        <taxon>Hexapoda</taxon>
        <taxon>Insecta</taxon>
        <taxon>Pterygota</taxon>
        <taxon>Neoptera</taxon>
        <taxon>Endopterygota</taxon>
        <taxon>Coleoptera</taxon>
        <taxon>Polyphaga</taxon>
        <taxon>Cucujiformia</taxon>
        <taxon>Tenebrionidae</taxon>
        <taxon>Tenebrio</taxon>
    </lineage>
</organism>
<dbReference type="PANTHER" id="PTHR11255:SF109">
    <property type="entry name" value="DIACYLGLYCEROL KINASE ETA"/>
    <property type="match status" value="1"/>
</dbReference>
<dbReference type="SMART" id="SM00045">
    <property type="entry name" value="DAGKa"/>
    <property type="match status" value="1"/>
</dbReference>
<dbReference type="GO" id="GO:0004143">
    <property type="term" value="F:ATP-dependent diacylglycerol kinase activity"/>
    <property type="evidence" value="ECO:0007669"/>
    <property type="project" value="UniProtKB-EC"/>
</dbReference>
<dbReference type="PROSITE" id="PS50105">
    <property type="entry name" value="SAM_DOMAIN"/>
    <property type="match status" value="1"/>
</dbReference>
<dbReference type="Gene3D" id="2.60.200.40">
    <property type="match status" value="1"/>
</dbReference>
<keyword evidence="6" id="KW-0963">Cytoplasm</keyword>
<dbReference type="InterPro" id="IPR005176">
    <property type="entry name" value="PONY_dom"/>
</dbReference>
<dbReference type="Pfam" id="PF14555">
    <property type="entry name" value="UBA_4"/>
    <property type="match status" value="1"/>
</dbReference>
<dbReference type="Pfam" id="PF00609">
    <property type="entry name" value="DAGK_acc"/>
    <property type="match status" value="1"/>
</dbReference>
<dbReference type="Gene3D" id="1.10.150.50">
    <property type="entry name" value="Transcription Factor, Ets-1"/>
    <property type="match status" value="1"/>
</dbReference>
<dbReference type="InterPro" id="IPR001206">
    <property type="entry name" value="Diacylglycerol_kinase_cat_dom"/>
</dbReference>
<dbReference type="InterPro" id="IPR037607">
    <property type="entry name" value="DGK"/>
</dbReference>
<sequence>MKKFFLFYILCGKIQLEVITPFRSLVLCAESRREMEDWLGALTAASQRRFHEPDQPDCLSGYHHWYATSHARPTYCNVCREALSGVTSHGLSCEVCKCKVHKRCAAKAINNCKWTTLASVGKDIVEDTDGVGKGNMTGTLKSPSGVAVVVLTRLLHDEKPWVVLSSTNVGSYVRLQDWRCLWCRATVHTQCRPDLSPSCPLGPARVSVVPPTALHSIQDEAWEAVRPQASSPLLVFVNSKSGDNQGVKFLRRFKQLLNPAQVFDLISTGPRLGLRLFRHFDPFRILVCSGDGSVGWVLSEIDKLDMHKQCQVAVLPLGTGNDLARVLGWGSSCDDDTHLPQLLEKYEKAGTKMLDRWSIMAFERTIAMPKLSLTPGQPDGQLHNQITQYEDSLVTHLQNILQSDETSVILNSAKRLCETVKEFATQVSESSITRGDEQLGKKCDILQQKLDLLLATLTSEQLDAANLDESKMKQDDTDSEVSFDKAKSEKSEKDLSNFNFRKHRRTSRFMEREKDALLLRANSLKRAIRNLVEHTEQVVDEQNRQASSNIPTVKISLSTDLDKEEAAKMDSLKVLPTIESGSSTDVSSCPSPTSSILTARLANISPMPDVRRDSTVDDPDLLTTLPVPPDFADSRRSSQVQPSSVVDAATEKILRETCSTLVSIGNLKTNEPEADAGQDRQRRESTKYEEEEKECSSILSAISNEEVSITSEILDQKSFCPRKNSDGEDLNGHICHIDSPETDTYPNSDALHGESLMDDISSMLGEVLYGYDQDSIENTYTDDTTLFTSDGTELKLERRMSMKRDSIEKKRKSSRTKLDDDTQFGFENRAFMSQHVYLDNKLESEPTRYCSLAQFVEGNDIARRSFKRVRSTTKISKTEANVNRQSTLMEESEVTPIGSHSNLNKLEKELSNVSTSTLKALEAEAEEEKKEEAVETPKNPEETETTEKPTTETCVFPQVSVIVEPPSPVLTEDIRSERMVKLGVEIEIESGSDLDLRNLCSKAERLSTSDITTSNNSSSSNLLGIDNEQFLTRSPAATRRISCCSMLNPAEAAALAAAAAATSSFYTDAEKKEREKKDDREKENRKLPIINPLVRLPTWPNVSTGSGFISKCLLANADTLCAAVSPLIDPDETLLEGFYERCVMNNYFGIGIDAKISLDFHHKREEHPEKCRSRAKNYMWYGVLGSKQWLQKTYKNLEQRVQLECDGQRIPLPSLQGIVILNIPSFMGGINFWGGTKEDHIFLPPSFDDKILEVVAVFGSVQMAASRLINLQHHRIAQCQSIQINILGEEGVPIQVDGEAWIQPPGIIRILHKNRMQMLCRNRALENSLKSWEEKQRQSIAAQGKPRHSISHDKGRHSFTRQSMPGHEKSFLGVNFEKIRQHSFSGAVPVHHEKQQTVTFVEKPPAPVEPDILFTDEEHYLLLNFIECTTTLTKWIKILAISYSLESDLYTLATKCDTCLENIHPNGKILEGPSLRVEFTKLVTAVKQLYEDSCCLLHDRGDKLKLREDLENKLSASLANTELELRKCVMYDKPQGSLVYLQPVQGDQSEHKRKGLFWLKFRAKGTGSAQQQTGKKSGREVASWGTQEVATWLETLQLSEYIDSFVKNDIRGRELLTLARRDLKDLGVTKHKLKSSQREKVKKFISFTQTGENTAIYCLTQNDWKLDLASDNYFQNPDAYYKEPRNVDKKKLEALYNRYKDPNEPDKITVDGIMKFLDDLGLPPESKLVLIIAWKFKAATQCEFTRDEFNNGMTELGCDNIDKLKARLSTLENEIRDNYKFKDFYHFTFNYAKNPGQKGLDLDMAIAYWNIVLKGKFKFLDLWCTFLQENHKRSIPKDTWNLLLDFAQQIADDMSNYDEEGAWPVLIDDFVEWASTRTRENQQHGTNQLD</sequence>
<dbReference type="EC" id="2.7.1.107" evidence="18"/>
<dbReference type="PROSITE" id="PS50003">
    <property type="entry name" value="PH_DOMAIN"/>
    <property type="match status" value="1"/>
</dbReference>
<feature type="region of interest" description="Disordered" evidence="19">
    <location>
        <begin position="1340"/>
        <end position="1363"/>
    </location>
</feature>
<dbReference type="EMBL" id="JABDTM020026210">
    <property type="protein sequence ID" value="KAH0812230.1"/>
    <property type="molecule type" value="Genomic_DNA"/>
</dbReference>
<dbReference type="Pfam" id="PF00130">
    <property type="entry name" value="C1_1"/>
    <property type="match status" value="1"/>
</dbReference>
<feature type="region of interest" description="Disordered" evidence="19">
    <location>
        <begin position="922"/>
        <end position="950"/>
    </location>
</feature>
<evidence type="ECO:0000259" key="20">
    <source>
        <dbReference type="PROSITE" id="PS50003"/>
    </source>
</evidence>
<keyword evidence="13" id="KW-0833">Ubl conjugation pathway</keyword>
<dbReference type="SUPFAM" id="SSF57889">
    <property type="entry name" value="Cysteine-rich domain"/>
    <property type="match status" value="2"/>
</dbReference>
<dbReference type="GO" id="GO:0046486">
    <property type="term" value="P:glycerolipid metabolic process"/>
    <property type="evidence" value="ECO:0007669"/>
    <property type="project" value="UniProtKB-ARBA"/>
</dbReference>
<comment type="similarity">
    <text evidence="5 18">Belongs to the eukaryotic diacylglycerol kinase family.</text>
</comment>
<dbReference type="GO" id="GO:0005524">
    <property type="term" value="F:ATP binding"/>
    <property type="evidence" value="ECO:0007669"/>
    <property type="project" value="UniProtKB-KW"/>
</dbReference>
<feature type="domain" description="DAGKc" evidence="23">
    <location>
        <begin position="228"/>
        <end position="365"/>
    </location>
</feature>
<evidence type="ECO:0000256" key="4">
    <source>
        <dbReference type="ARBA" id="ARBA00004496"/>
    </source>
</evidence>
<keyword evidence="11" id="KW-0863">Zinc-finger</keyword>
<dbReference type="GO" id="GO:0005886">
    <property type="term" value="C:plasma membrane"/>
    <property type="evidence" value="ECO:0007669"/>
    <property type="project" value="TreeGrafter"/>
</dbReference>
<dbReference type="GO" id="GO:2000436">
    <property type="term" value="P:positive regulation of protein neddylation"/>
    <property type="evidence" value="ECO:0007669"/>
    <property type="project" value="UniProtKB-ARBA"/>
</dbReference>
<dbReference type="Pfam" id="PF00536">
    <property type="entry name" value="SAM_1"/>
    <property type="match status" value="1"/>
</dbReference>
<evidence type="ECO:0000256" key="16">
    <source>
        <dbReference type="ARBA" id="ARBA00023242"/>
    </source>
</evidence>
<dbReference type="SUPFAM" id="SSF47769">
    <property type="entry name" value="SAM/Pointed domain"/>
    <property type="match status" value="1"/>
</dbReference>
<comment type="function">
    <text evidence="17">Promotes neddylation of cullin components of SCF-type E3 ubiquitin ligase complexes and thus regulates SCF-type complex activity. Function promotes cell proliferation.</text>
</comment>
<dbReference type="Pfam" id="PF03556">
    <property type="entry name" value="Cullin_binding"/>
    <property type="match status" value="1"/>
</dbReference>
<feature type="region of interest" description="Disordered" evidence="19">
    <location>
        <begin position="468"/>
        <end position="488"/>
    </location>
</feature>
<evidence type="ECO:0000256" key="9">
    <source>
        <dbReference type="ARBA" id="ARBA00022737"/>
    </source>
</evidence>
<dbReference type="GO" id="GO:0097602">
    <property type="term" value="F:cullin family protein binding"/>
    <property type="evidence" value="ECO:0007669"/>
    <property type="project" value="UniProtKB-ARBA"/>
</dbReference>
<feature type="region of interest" description="Disordered" evidence="19">
    <location>
        <begin position="669"/>
        <end position="693"/>
    </location>
</feature>
<evidence type="ECO:0000256" key="11">
    <source>
        <dbReference type="ARBA" id="ARBA00022771"/>
    </source>
</evidence>
<evidence type="ECO:0000313" key="26">
    <source>
        <dbReference type="Proteomes" id="UP000719412"/>
    </source>
</evidence>
<dbReference type="InterPro" id="IPR016064">
    <property type="entry name" value="NAD/diacylglycerol_kinase_sf"/>
</dbReference>